<name>A0A3E1RCK8_9BURK</name>
<dbReference type="Proteomes" id="UP000260665">
    <property type="component" value="Unassembled WGS sequence"/>
</dbReference>
<reference evidence="1 2" key="1">
    <citation type="submission" date="2018-05" db="EMBL/GenBank/DDBJ databases">
        <title>Rhodoferax soyangensis sp.nov., isolated from an oligotrophic freshwater lake.</title>
        <authorList>
            <person name="Park M."/>
        </authorList>
    </citation>
    <scope>NUCLEOTIDE SEQUENCE [LARGE SCALE GENOMIC DNA]</scope>
    <source>
        <strain evidence="1 2">IMCC26218</strain>
    </source>
</reference>
<gene>
    <name evidence="1" type="ORF">DIC66_10740</name>
</gene>
<organism evidence="1 2">
    <name type="scientific">Rhodoferax lacus</name>
    <dbReference type="NCBI Taxonomy" id="2184758"/>
    <lineage>
        <taxon>Bacteria</taxon>
        <taxon>Pseudomonadati</taxon>
        <taxon>Pseudomonadota</taxon>
        <taxon>Betaproteobacteria</taxon>
        <taxon>Burkholderiales</taxon>
        <taxon>Comamonadaceae</taxon>
        <taxon>Rhodoferax</taxon>
    </lineage>
</organism>
<sequence>MVILAIVAYSIIWAAIAYRLNKVTARGDFGESYMLSMLHSDSQSPPMDDFAQTKLIERKKR</sequence>
<comment type="caution">
    <text evidence="1">The sequence shown here is derived from an EMBL/GenBank/DDBJ whole genome shotgun (WGS) entry which is preliminary data.</text>
</comment>
<dbReference type="AlphaFoldDB" id="A0A3E1RCK8"/>
<dbReference type="EMBL" id="QFZK01000005">
    <property type="protein sequence ID" value="RFO96961.1"/>
    <property type="molecule type" value="Genomic_DNA"/>
</dbReference>
<protein>
    <submittedName>
        <fullName evidence="1">Uncharacterized protein</fullName>
    </submittedName>
</protein>
<evidence type="ECO:0000313" key="2">
    <source>
        <dbReference type="Proteomes" id="UP000260665"/>
    </source>
</evidence>
<keyword evidence="2" id="KW-1185">Reference proteome</keyword>
<evidence type="ECO:0000313" key="1">
    <source>
        <dbReference type="EMBL" id="RFO96961.1"/>
    </source>
</evidence>
<proteinExistence type="predicted"/>
<accession>A0A3E1RCK8</accession>